<dbReference type="EMBL" id="JAAZON010000185">
    <property type="protein sequence ID" value="NMC62397.1"/>
    <property type="molecule type" value="Genomic_DNA"/>
</dbReference>
<protein>
    <submittedName>
        <fullName evidence="2">Uncharacterized protein</fullName>
    </submittedName>
</protein>
<reference evidence="2 3" key="1">
    <citation type="journal article" date="2020" name="Biotechnol. Biofuels">
        <title>New insights from the biogas microbiome by comprehensive genome-resolved metagenomics of nearly 1600 species originating from multiple anaerobic digesters.</title>
        <authorList>
            <person name="Campanaro S."/>
            <person name="Treu L."/>
            <person name="Rodriguez-R L.M."/>
            <person name="Kovalovszki A."/>
            <person name="Ziels R.M."/>
            <person name="Maus I."/>
            <person name="Zhu X."/>
            <person name="Kougias P.G."/>
            <person name="Basile A."/>
            <person name="Luo G."/>
            <person name="Schluter A."/>
            <person name="Konstantinidis K.T."/>
            <person name="Angelidaki I."/>
        </authorList>
    </citation>
    <scope>NUCLEOTIDE SEQUENCE [LARGE SCALE GENOMIC DNA]</scope>
    <source>
        <strain evidence="2">AS27yjCOA_65</strain>
    </source>
</reference>
<feature type="region of interest" description="Disordered" evidence="1">
    <location>
        <begin position="64"/>
        <end position="83"/>
    </location>
</feature>
<name>A0A7X9IJR6_9DELT</name>
<evidence type="ECO:0000313" key="2">
    <source>
        <dbReference type="EMBL" id="NMC62397.1"/>
    </source>
</evidence>
<dbReference type="AlphaFoldDB" id="A0A7X9IJR6"/>
<proteinExistence type="predicted"/>
<dbReference type="Proteomes" id="UP000524246">
    <property type="component" value="Unassembled WGS sequence"/>
</dbReference>
<gene>
    <name evidence="2" type="ORF">GYA55_04445</name>
</gene>
<evidence type="ECO:0000256" key="1">
    <source>
        <dbReference type="SAM" id="MobiDB-lite"/>
    </source>
</evidence>
<sequence>MKAEILFREAFYRLLNNGPQVLPKGAHISQNNVAREAGCDPTALRKSRYPELVAEIKSWIETNSTQEPSNRQRLLKQRSKNRTLNERLTDTKVTMDVALSMLVEADAKILELTMELEQLKSQLPKQKIISFPSK</sequence>
<organism evidence="2 3">
    <name type="scientific">SAR324 cluster bacterium</name>
    <dbReference type="NCBI Taxonomy" id="2024889"/>
    <lineage>
        <taxon>Bacteria</taxon>
        <taxon>Deltaproteobacteria</taxon>
        <taxon>SAR324 cluster</taxon>
    </lineage>
</organism>
<evidence type="ECO:0000313" key="3">
    <source>
        <dbReference type="Proteomes" id="UP000524246"/>
    </source>
</evidence>
<comment type="caution">
    <text evidence="2">The sequence shown here is derived from an EMBL/GenBank/DDBJ whole genome shotgun (WGS) entry which is preliminary data.</text>
</comment>
<accession>A0A7X9IJR6</accession>